<dbReference type="AlphaFoldDB" id="A0A0C3BS00"/>
<organism evidence="1 2">
    <name type="scientific">Piloderma croceum (strain F 1598)</name>
    <dbReference type="NCBI Taxonomy" id="765440"/>
    <lineage>
        <taxon>Eukaryota</taxon>
        <taxon>Fungi</taxon>
        <taxon>Dikarya</taxon>
        <taxon>Basidiomycota</taxon>
        <taxon>Agaricomycotina</taxon>
        <taxon>Agaricomycetes</taxon>
        <taxon>Agaricomycetidae</taxon>
        <taxon>Atheliales</taxon>
        <taxon>Atheliaceae</taxon>
        <taxon>Piloderma</taxon>
    </lineage>
</organism>
<accession>A0A0C3BS00</accession>
<reference evidence="1 2" key="1">
    <citation type="submission" date="2014-04" db="EMBL/GenBank/DDBJ databases">
        <authorList>
            <consortium name="DOE Joint Genome Institute"/>
            <person name="Kuo A."/>
            <person name="Tarkka M."/>
            <person name="Buscot F."/>
            <person name="Kohler A."/>
            <person name="Nagy L.G."/>
            <person name="Floudas D."/>
            <person name="Copeland A."/>
            <person name="Barry K.W."/>
            <person name="Cichocki N."/>
            <person name="Veneault-Fourrey C."/>
            <person name="LaButti K."/>
            <person name="Lindquist E.A."/>
            <person name="Lipzen A."/>
            <person name="Lundell T."/>
            <person name="Morin E."/>
            <person name="Murat C."/>
            <person name="Sun H."/>
            <person name="Tunlid A."/>
            <person name="Henrissat B."/>
            <person name="Grigoriev I.V."/>
            <person name="Hibbett D.S."/>
            <person name="Martin F."/>
            <person name="Nordberg H.P."/>
            <person name="Cantor M.N."/>
            <person name="Hua S.X."/>
        </authorList>
    </citation>
    <scope>NUCLEOTIDE SEQUENCE [LARGE SCALE GENOMIC DNA]</scope>
    <source>
        <strain evidence="1 2">F 1598</strain>
    </source>
</reference>
<dbReference type="EMBL" id="KN833006">
    <property type="protein sequence ID" value="KIM80087.1"/>
    <property type="molecule type" value="Genomic_DNA"/>
</dbReference>
<dbReference type="InParanoid" id="A0A0C3BS00"/>
<sequence>MRSSPNQTNGDMFNDVPQITQEALNSKHPVHATRIEEGGDHKSWFIDNEYAMRFAIAEDASKHLLREIKRAG</sequence>
<protein>
    <submittedName>
        <fullName evidence="1">Uncharacterized protein</fullName>
    </submittedName>
</protein>
<dbReference type="HOGENOM" id="CLU_2723086_0_0_1"/>
<evidence type="ECO:0000313" key="2">
    <source>
        <dbReference type="Proteomes" id="UP000054166"/>
    </source>
</evidence>
<keyword evidence="2" id="KW-1185">Reference proteome</keyword>
<reference evidence="2" key="2">
    <citation type="submission" date="2015-01" db="EMBL/GenBank/DDBJ databases">
        <title>Evolutionary Origins and Diversification of the Mycorrhizal Mutualists.</title>
        <authorList>
            <consortium name="DOE Joint Genome Institute"/>
            <consortium name="Mycorrhizal Genomics Consortium"/>
            <person name="Kohler A."/>
            <person name="Kuo A."/>
            <person name="Nagy L.G."/>
            <person name="Floudas D."/>
            <person name="Copeland A."/>
            <person name="Barry K.W."/>
            <person name="Cichocki N."/>
            <person name="Veneault-Fourrey C."/>
            <person name="LaButti K."/>
            <person name="Lindquist E.A."/>
            <person name="Lipzen A."/>
            <person name="Lundell T."/>
            <person name="Morin E."/>
            <person name="Murat C."/>
            <person name="Riley R."/>
            <person name="Ohm R."/>
            <person name="Sun H."/>
            <person name="Tunlid A."/>
            <person name="Henrissat B."/>
            <person name="Grigoriev I.V."/>
            <person name="Hibbett D.S."/>
            <person name="Martin F."/>
        </authorList>
    </citation>
    <scope>NUCLEOTIDE SEQUENCE [LARGE SCALE GENOMIC DNA]</scope>
    <source>
        <strain evidence="2">F 1598</strain>
    </source>
</reference>
<evidence type="ECO:0000313" key="1">
    <source>
        <dbReference type="EMBL" id="KIM80087.1"/>
    </source>
</evidence>
<name>A0A0C3BS00_PILCF</name>
<gene>
    <name evidence="1" type="ORF">PILCRDRAFT_822937</name>
</gene>
<dbReference type="Proteomes" id="UP000054166">
    <property type="component" value="Unassembled WGS sequence"/>
</dbReference>
<proteinExistence type="predicted"/>